<keyword evidence="1 3" id="KW-0378">Hydrolase</keyword>
<keyword evidence="4" id="KW-1185">Reference proteome</keyword>
<dbReference type="AlphaFoldDB" id="A0A3R9G376"/>
<comment type="caution">
    <text evidence="3">The sequence shown here is derived from an EMBL/GenBank/DDBJ whole genome shotgun (WGS) entry which is preliminary data.</text>
</comment>
<dbReference type="Gene3D" id="3.20.20.70">
    <property type="entry name" value="Aldolase class I"/>
    <property type="match status" value="1"/>
</dbReference>
<proteinExistence type="predicted"/>
<dbReference type="EMBL" id="RSFA01000038">
    <property type="protein sequence ID" value="RSD31237.1"/>
    <property type="molecule type" value="Genomic_DNA"/>
</dbReference>
<dbReference type="GO" id="GO:0016052">
    <property type="term" value="P:carbohydrate catabolic process"/>
    <property type="evidence" value="ECO:0007669"/>
    <property type="project" value="InterPro"/>
</dbReference>
<dbReference type="PANTHER" id="PTHR43053:SF3">
    <property type="entry name" value="ALPHA-GALACTOSIDASE C-RELATED"/>
    <property type="match status" value="1"/>
</dbReference>
<dbReference type="InterPro" id="IPR050985">
    <property type="entry name" value="Alpha-glycosidase_related"/>
</dbReference>
<evidence type="ECO:0000313" key="4">
    <source>
        <dbReference type="Proteomes" id="UP000269041"/>
    </source>
</evidence>
<dbReference type="InterPro" id="IPR002252">
    <property type="entry name" value="Glyco_hydro_36"/>
</dbReference>
<sequence>MSFSVELKNGHSLRVRDINLQADLNSNEVRFSYQGLSNDPISCGYVLAITEFTFAHDAILLADGFQMCTQTTGTIETAEDIGRHSEQSQHYRIYSSSAPKRYYNYLLVEEDSDYTLFGFTSCYRFAGYFELVELENHHWVKICLDGEDTCPRDWSSTQLESIVILKGDSLAQLYCEYAHLVSHNHPPRQGVKRNSPIGWCSWYAHYSNVSEQLVRDNLKYMEGSLEAIEYVMIDDGYQMFMGDWLAPSSQFPSGIKSLAQEIKRCGKKPAIWLAPFIVQAESEIFCNHKDWLVTHQDGSLLKAEDITYDGWRCTPWYILDASNPNVQEHLTNIINTMRKEWGIELFKLDALYWGALKGSRAQSGITGVEAFRLGMEAINEGAGNALILGCNAPMWPSLGFVDGMRVSDDVERDKTRFIQIAQEAFFRSWQHRKLWLIDPDCATLLSLPDQATEQSNFEFHRNVLLTCGGFLMSGDPLSQMTPFAKSTLARLFVRHKHNQNSARFSSLSLDHAYLRMNKKNDLHCVFNFQQQIQTICLMSDVPVNWYDYWTGEKLTDQRTDLLKVSLESMTSRAVLTKR</sequence>
<evidence type="ECO:0000313" key="3">
    <source>
        <dbReference type="EMBL" id="RSD31237.1"/>
    </source>
</evidence>
<dbReference type="OrthoDB" id="9758822at2"/>
<dbReference type="RefSeq" id="WP_125321112.1">
    <property type="nucleotide sequence ID" value="NZ_AP024889.1"/>
</dbReference>
<dbReference type="GO" id="GO:0004557">
    <property type="term" value="F:alpha-galactosidase activity"/>
    <property type="evidence" value="ECO:0007669"/>
    <property type="project" value="InterPro"/>
</dbReference>
<evidence type="ECO:0000256" key="2">
    <source>
        <dbReference type="ARBA" id="ARBA00023295"/>
    </source>
</evidence>
<name>A0A3R9G376_9VIBR</name>
<dbReference type="InterPro" id="IPR013785">
    <property type="entry name" value="Aldolase_TIM"/>
</dbReference>
<gene>
    <name evidence="3" type="ORF">EJA03_09930</name>
</gene>
<dbReference type="SUPFAM" id="SSF51445">
    <property type="entry name" value="(Trans)glycosidases"/>
    <property type="match status" value="1"/>
</dbReference>
<keyword evidence="2" id="KW-0326">Glycosidase</keyword>
<dbReference type="Pfam" id="PF02065">
    <property type="entry name" value="Melibiase"/>
    <property type="match status" value="1"/>
</dbReference>
<dbReference type="CDD" id="cd14791">
    <property type="entry name" value="GH36"/>
    <property type="match status" value="1"/>
</dbReference>
<evidence type="ECO:0000256" key="1">
    <source>
        <dbReference type="ARBA" id="ARBA00022801"/>
    </source>
</evidence>
<protein>
    <submittedName>
        <fullName evidence="3">Glycosyl hydrolase</fullName>
    </submittedName>
</protein>
<dbReference type="Proteomes" id="UP000269041">
    <property type="component" value="Unassembled WGS sequence"/>
</dbReference>
<reference evidence="3 4" key="1">
    <citation type="submission" date="2018-12" db="EMBL/GenBank/DDBJ databases">
        <title>Genomic taxonomy of the Vibrionaceae family.</title>
        <authorList>
            <person name="Gomez-Gil B."/>
            <person name="Enciso-Ibarra K."/>
        </authorList>
    </citation>
    <scope>NUCLEOTIDE SEQUENCE [LARGE SCALE GENOMIC DNA]</scope>
    <source>
        <strain evidence="3 4">CAIM 594</strain>
    </source>
</reference>
<dbReference type="PANTHER" id="PTHR43053">
    <property type="entry name" value="GLYCOSIDASE FAMILY 31"/>
    <property type="match status" value="1"/>
</dbReference>
<dbReference type="InterPro" id="IPR017853">
    <property type="entry name" value="GH"/>
</dbReference>
<organism evidence="3 4">
    <name type="scientific">Vibrio pectenicida</name>
    <dbReference type="NCBI Taxonomy" id="62763"/>
    <lineage>
        <taxon>Bacteria</taxon>
        <taxon>Pseudomonadati</taxon>
        <taxon>Pseudomonadota</taxon>
        <taxon>Gammaproteobacteria</taxon>
        <taxon>Vibrionales</taxon>
        <taxon>Vibrionaceae</taxon>
        <taxon>Vibrio</taxon>
    </lineage>
</organism>
<accession>A0A3R9G376</accession>